<dbReference type="RefSeq" id="XP_005767766.1">
    <property type="nucleotide sequence ID" value="XM_005767709.1"/>
</dbReference>
<keyword evidence="5" id="KW-1185">Reference proteome</keyword>
<name>A0A0D3IVQ2_EMIH1</name>
<dbReference type="PANTHER" id="PTHR42698:SF1">
    <property type="entry name" value="GTPASE ERA, MITOCHONDRIAL"/>
    <property type="match status" value="1"/>
</dbReference>
<dbReference type="PANTHER" id="PTHR42698">
    <property type="entry name" value="GTPASE ERA"/>
    <property type="match status" value="1"/>
</dbReference>
<dbReference type="Proteomes" id="UP000013827">
    <property type="component" value="Unassembled WGS sequence"/>
</dbReference>
<sequence>MPPPPRLATITPPTAELLDALPISDGPVETPRDARALRACLVGPTNAGKSTLLNALIDSRVSIVSDKIHTTRENTLGYLTDTAAATQIEFVDAPGSLGPSVPIIRRAITEALSSADLALTALVLNKVDLVRPKTKLLRVSEALSSTGLHSFDWPGFMLSAQTGDGVRDLRRWLLTMARPGPWRVSAGVSHVQPPLVIASEVIRSHIFRCFRKELPYTLMQQNLGWTEMRNGGVRIDQQLLLPPKNGIGGPAKASTRAIVERRLPMVGKGAGIELSEVLGRPVSLVLSIGTQGPAETMGL</sequence>
<accession>A0A0D3IVQ2</accession>
<dbReference type="InterPro" id="IPR005662">
    <property type="entry name" value="GTPase_Era-like"/>
</dbReference>
<proteinExistence type="predicted"/>
<dbReference type="SUPFAM" id="SSF54814">
    <property type="entry name" value="Prokaryotic type KH domain (KH-domain type II)"/>
    <property type="match status" value="1"/>
</dbReference>
<dbReference type="GO" id="GO:0019843">
    <property type="term" value="F:rRNA binding"/>
    <property type="evidence" value="ECO:0007669"/>
    <property type="project" value="TreeGrafter"/>
</dbReference>
<evidence type="ECO:0000256" key="1">
    <source>
        <dbReference type="ARBA" id="ARBA00022741"/>
    </source>
</evidence>
<dbReference type="eggNOG" id="KOG1423">
    <property type="taxonomic scope" value="Eukaryota"/>
</dbReference>
<reference evidence="5" key="1">
    <citation type="journal article" date="2013" name="Nature">
        <title>Pan genome of the phytoplankton Emiliania underpins its global distribution.</title>
        <authorList>
            <person name="Read B.A."/>
            <person name="Kegel J."/>
            <person name="Klute M.J."/>
            <person name="Kuo A."/>
            <person name="Lefebvre S.C."/>
            <person name="Maumus F."/>
            <person name="Mayer C."/>
            <person name="Miller J."/>
            <person name="Monier A."/>
            <person name="Salamov A."/>
            <person name="Young J."/>
            <person name="Aguilar M."/>
            <person name="Claverie J.M."/>
            <person name="Frickenhaus S."/>
            <person name="Gonzalez K."/>
            <person name="Herman E.K."/>
            <person name="Lin Y.C."/>
            <person name="Napier J."/>
            <person name="Ogata H."/>
            <person name="Sarno A.F."/>
            <person name="Shmutz J."/>
            <person name="Schroeder D."/>
            <person name="de Vargas C."/>
            <person name="Verret F."/>
            <person name="von Dassow P."/>
            <person name="Valentin K."/>
            <person name="Van de Peer Y."/>
            <person name="Wheeler G."/>
            <person name="Dacks J.B."/>
            <person name="Delwiche C.F."/>
            <person name="Dyhrman S.T."/>
            <person name="Glockner G."/>
            <person name="John U."/>
            <person name="Richards T."/>
            <person name="Worden A.Z."/>
            <person name="Zhang X."/>
            <person name="Grigoriev I.V."/>
            <person name="Allen A.E."/>
            <person name="Bidle K."/>
            <person name="Borodovsky M."/>
            <person name="Bowler C."/>
            <person name="Brownlee C."/>
            <person name="Cock J.M."/>
            <person name="Elias M."/>
            <person name="Gladyshev V.N."/>
            <person name="Groth M."/>
            <person name="Guda C."/>
            <person name="Hadaegh A."/>
            <person name="Iglesias-Rodriguez M.D."/>
            <person name="Jenkins J."/>
            <person name="Jones B.M."/>
            <person name="Lawson T."/>
            <person name="Leese F."/>
            <person name="Lindquist E."/>
            <person name="Lobanov A."/>
            <person name="Lomsadze A."/>
            <person name="Malik S.B."/>
            <person name="Marsh M.E."/>
            <person name="Mackinder L."/>
            <person name="Mock T."/>
            <person name="Mueller-Roeber B."/>
            <person name="Pagarete A."/>
            <person name="Parker M."/>
            <person name="Probert I."/>
            <person name="Quesneville H."/>
            <person name="Raines C."/>
            <person name="Rensing S.A."/>
            <person name="Riano-Pachon D.M."/>
            <person name="Richier S."/>
            <person name="Rokitta S."/>
            <person name="Shiraiwa Y."/>
            <person name="Soanes D.M."/>
            <person name="van der Giezen M."/>
            <person name="Wahlund T.M."/>
            <person name="Williams B."/>
            <person name="Wilson W."/>
            <person name="Wolfe G."/>
            <person name="Wurch L.L."/>
        </authorList>
    </citation>
    <scope>NUCLEOTIDE SEQUENCE</scope>
</reference>
<dbReference type="GeneID" id="17261483"/>
<dbReference type="Gene3D" id="3.40.50.300">
    <property type="entry name" value="P-loop containing nucleotide triphosphate hydrolases"/>
    <property type="match status" value="2"/>
</dbReference>
<dbReference type="KEGG" id="ehx:EMIHUDRAFT_211495"/>
<dbReference type="InterPro" id="IPR027417">
    <property type="entry name" value="P-loop_NTPase"/>
</dbReference>
<dbReference type="SUPFAM" id="SSF52540">
    <property type="entry name" value="P-loop containing nucleoside triphosphate hydrolases"/>
    <property type="match status" value="1"/>
</dbReference>
<evidence type="ECO:0000259" key="3">
    <source>
        <dbReference type="Pfam" id="PF01926"/>
    </source>
</evidence>
<dbReference type="InterPro" id="IPR015946">
    <property type="entry name" value="KH_dom-like_a/b"/>
</dbReference>
<feature type="domain" description="G" evidence="3">
    <location>
        <begin position="39"/>
        <end position="122"/>
    </location>
</feature>
<dbReference type="HOGENOM" id="CLU_932021_0_0_1"/>
<evidence type="ECO:0000256" key="2">
    <source>
        <dbReference type="ARBA" id="ARBA00023134"/>
    </source>
</evidence>
<dbReference type="Pfam" id="PF01926">
    <property type="entry name" value="MMR_HSR1"/>
    <property type="match status" value="1"/>
</dbReference>
<keyword evidence="2" id="KW-0342">GTP-binding</keyword>
<dbReference type="GO" id="GO:0005525">
    <property type="term" value="F:GTP binding"/>
    <property type="evidence" value="ECO:0007669"/>
    <property type="project" value="UniProtKB-KW"/>
</dbReference>
<dbReference type="GO" id="GO:0000028">
    <property type="term" value="P:ribosomal small subunit assembly"/>
    <property type="evidence" value="ECO:0007669"/>
    <property type="project" value="TreeGrafter"/>
</dbReference>
<keyword evidence="1" id="KW-0547">Nucleotide-binding</keyword>
<dbReference type="EnsemblProtists" id="EOD15337">
    <property type="protein sequence ID" value="EOD15337"/>
    <property type="gene ID" value="EMIHUDRAFT_211495"/>
</dbReference>
<dbReference type="OMA" id="VENRNFY"/>
<dbReference type="InterPro" id="IPR006073">
    <property type="entry name" value="GTP-bd"/>
</dbReference>
<dbReference type="PaxDb" id="2903-EOD15337"/>
<dbReference type="STRING" id="2903.R1BZY1"/>
<dbReference type="Gene3D" id="3.30.300.20">
    <property type="match status" value="1"/>
</dbReference>
<dbReference type="InterPro" id="IPR009019">
    <property type="entry name" value="KH_sf_prok-type"/>
</dbReference>
<evidence type="ECO:0000313" key="4">
    <source>
        <dbReference type="EnsemblProtists" id="EOD15337"/>
    </source>
</evidence>
<dbReference type="AlphaFoldDB" id="A0A0D3IVQ2"/>
<organism evidence="4 5">
    <name type="scientific">Emiliania huxleyi (strain CCMP1516)</name>
    <dbReference type="NCBI Taxonomy" id="280463"/>
    <lineage>
        <taxon>Eukaryota</taxon>
        <taxon>Haptista</taxon>
        <taxon>Haptophyta</taxon>
        <taxon>Prymnesiophyceae</taxon>
        <taxon>Isochrysidales</taxon>
        <taxon>Noelaerhabdaceae</taxon>
        <taxon>Emiliania</taxon>
    </lineage>
</organism>
<reference evidence="4" key="2">
    <citation type="submission" date="2024-10" db="UniProtKB">
        <authorList>
            <consortium name="EnsemblProtists"/>
        </authorList>
    </citation>
    <scope>IDENTIFICATION</scope>
</reference>
<dbReference type="GO" id="GO:0043024">
    <property type="term" value="F:ribosomal small subunit binding"/>
    <property type="evidence" value="ECO:0007669"/>
    <property type="project" value="TreeGrafter"/>
</dbReference>
<protein>
    <recommendedName>
        <fullName evidence="3">G domain-containing protein</fullName>
    </recommendedName>
</protein>
<evidence type="ECO:0000313" key="5">
    <source>
        <dbReference type="Proteomes" id="UP000013827"/>
    </source>
</evidence>